<evidence type="ECO:0000313" key="4">
    <source>
        <dbReference type="EMBL" id="KNC49077.1"/>
    </source>
</evidence>
<dbReference type="RefSeq" id="XP_013758108.1">
    <property type="nucleotide sequence ID" value="XM_013902654.1"/>
</dbReference>
<reference evidence="4 5" key="1">
    <citation type="submission" date="2010-05" db="EMBL/GenBank/DDBJ databases">
        <title>The Genome Sequence of Thecamonas trahens ATCC 50062.</title>
        <authorList>
            <consortium name="The Broad Institute Genome Sequencing Platform"/>
            <person name="Russ C."/>
            <person name="Cuomo C."/>
            <person name="Shea T."/>
            <person name="Young S.K."/>
            <person name="Zeng Q."/>
            <person name="Koehrsen M."/>
            <person name="Haas B."/>
            <person name="Borodovsky M."/>
            <person name="Guigo R."/>
            <person name="Alvarado L."/>
            <person name="Berlin A."/>
            <person name="Bochicchio J."/>
            <person name="Borenstein D."/>
            <person name="Chapman S."/>
            <person name="Chen Z."/>
            <person name="Freedman E."/>
            <person name="Gellesch M."/>
            <person name="Goldberg J."/>
            <person name="Griggs A."/>
            <person name="Gujja S."/>
            <person name="Heilman E."/>
            <person name="Heiman D."/>
            <person name="Hepburn T."/>
            <person name="Howarth C."/>
            <person name="Jen D."/>
            <person name="Larson L."/>
            <person name="Mehta T."/>
            <person name="Park D."/>
            <person name="Pearson M."/>
            <person name="Roberts A."/>
            <person name="Saif S."/>
            <person name="Shenoy N."/>
            <person name="Sisk P."/>
            <person name="Stolte C."/>
            <person name="Sykes S."/>
            <person name="Thomson T."/>
            <person name="Walk T."/>
            <person name="White J."/>
            <person name="Yandava C."/>
            <person name="Burger G."/>
            <person name="Gray M.W."/>
            <person name="Holland P.W.H."/>
            <person name="King N."/>
            <person name="Lang F.B.F."/>
            <person name="Roger A.J."/>
            <person name="Ruiz-Trillo I."/>
            <person name="Lander E."/>
            <person name="Nusbaum C."/>
        </authorList>
    </citation>
    <scope>NUCLEOTIDE SEQUENCE [LARGE SCALE GENOMIC DNA]</scope>
    <source>
        <strain evidence="4 5">ATCC 50062</strain>
    </source>
</reference>
<comment type="similarity">
    <text evidence="1">Belongs to the CCR4/nocturin family.</text>
</comment>
<gene>
    <name evidence="4" type="ORF">AMSG_05039</name>
</gene>
<protein>
    <submittedName>
        <fullName evidence="4">Nocturnin</fullName>
    </submittedName>
</protein>
<organism evidence="4 5">
    <name type="scientific">Thecamonas trahens ATCC 50062</name>
    <dbReference type="NCBI Taxonomy" id="461836"/>
    <lineage>
        <taxon>Eukaryota</taxon>
        <taxon>Apusozoa</taxon>
        <taxon>Apusomonadida</taxon>
        <taxon>Apusomonadidae</taxon>
        <taxon>Thecamonas</taxon>
    </lineage>
</organism>
<dbReference type="SUPFAM" id="SSF56219">
    <property type="entry name" value="DNase I-like"/>
    <property type="match status" value="1"/>
</dbReference>
<dbReference type="AlphaFoldDB" id="A0A0L0D9Q7"/>
<keyword evidence="2" id="KW-0378">Hydrolase</keyword>
<dbReference type="Pfam" id="PF03372">
    <property type="entry name" value="Exo_endo_phos"/>
    <property type="match status" value="1"/>
</dbReference>
<evidence type="ECO:0000256" key="2">
    <source>
        <dbReference type="ARBA" id="ARBA00022801"/>
    </source>
</evidence>
<dbReference type="Gene3D" id="3.60.10.10">
    <property type="entry name" value="Endonuclease/exonuclease/phosphatase"/>
    <property type="match status" value="1"/>
</dbReference>
<dbReference type="STRING" id="461836.A0A0L0D9Q7"/>
<dbReference type="OMA" id="CALFFDR"/>
<dbReference type="InterPro" id="IPR036691">
    <property type="entry name" value="Endo/exonu/phosph_ase_sf"/>
</dbReference>
<dbReference type="PANTHER" id="PTHR12121:SF45">
    <property type="entry name" value="NOCTURNIN"/>
    <property type="match status" value="1"/>
</dbReference>
<accession>A0A0L0D9Q7</accession>
<dbReference type="GeneID" id="25564538"/>
<dbReference type="InterPro" id="IPR005135">
    <property type="entry name" value="Endo/exonuclease/phosphatase"/>
</dbReference>
<name>A0A0L0D9Q7_THETB</name>
<keyword evidence="5" id="KW-1185">Reference proteome</keyword>
<dbReference type="OrthoDB" id="428734at2759"/>
<dbReference type="GO" id="GO:0006139">
    <property type="term" value="P:nucleobase-containing compound metabolic process"/>
    <property type="evidence" value="ECO:0007669"/>
    <property type="project" value="UniProtKB-ARBA"/>
</dbReference>
<feature type="domain" description="Endonuclease/exonuclease/phosphatase" evidence="3">
    <location>
        <begin position="51"/>
        <end position="323"/>
    </location>
</feature>
<dbReference type="PANTHER" id="PTHR12121">
    <property type="entry name" value="CARBON CATABOLITE REPRESSOR PROTEIN 4"/>
    <property type="match status" value="1"/>
</dbReference>
<dbReference type="GO" id="GO:0000175">
    <property type="term" value="F:3'-5'-RNA exonuclease activity"/>
    <property type="evidence" value="ECO:0007669"/>
    <property type="project" value="TreeGrafter"/>
</dbReference>
<dbReference type="EMBL" id="GL349453">
    <property type="protein sequence ID" value="KNC49077.1"/>
    <property type="molecule type" value="Genomic_DNA"/>
</dbReference>
<sequence length="341" mass="36768">MAATKDVHAQREALLAQAAAALDGRPGLYKRGWAMAGVDDAAEEATGVRIMQFNVLADGLSGLQEERGGFYAAPEGSLQFETRKWRLLEEVLLADPDVLAMQEVDHFADWFEPMLAKVGYEGVFLKKANSPCLQFCDLEDGVALFVRSSKLRLAAVEQISFPDANQVALLARAELPESGRALTLAVTHLKATKSAEGENIREGQAVHLLAKAKAFMQAGAGDAPLVVCADLNAAPHDAKYPAKAWRAMMAADLELASAYGGRSADSEPAYTTWKLRPGKEAKHTIDYIFYQPAALTVSSTLAIPAEDVVVDVRLPSWEYPSDHFALAADFIFAPSSMAADV</sequence>
<evidence type="ECO:0000259" key="3">
    <source>
        <dbReference type="Pfam" id="PF03372"/>
    </source>
</evidence>
<evidence type="ECO:0000256" key="1">
    <source>
        <dbReference type="ARBA" id="ARBA00010774"/>
    </source>
</evidence>
<dbReference type="Proteomes" id="UP000054408">
    <property type="component" value="Unassembled WGS sequence"/>
</dbReference>
<proteinExistence type="inferred from homology"/>
<evidence type="ECO:0000313" key="5">
    <source>
        <dbReference type="Proteomes" id="UP000054408"/>
    </source>
</evidence>
<dbReference type="InterPro" id="IPR050410">
    <property type="entry name" value="CCR4/nocturin_mRNA_transcr"/>
</dbReference>
<dbReference type="eggNOG" id="KOG0620">
    <property type="taxonomic scope" value="Eukaryota"/>
</dbReference>